<accession>A0AAY4BQI2</accession>
<dbReference type="GO" id="GO:0017188">
    <property type="term" value="F:L-aspartate N-acetyltransferase activity"/>
    <property type="evidence" value="ECO:0007669"/>
    <property type="project" value="UniProtKB-EC"/>
</dbReference>
<dbReference type="GO" id="GO:0031966">
    <property type="term" value="C:mitochondrial membrane"/>
    <property type="evidence" value="ECO:0007669"/>
    <property type="project" value="UniProtKB-SubCell"/>
</dbReference>
<dbReference type="EC" id="2.3.1.17" evidence="14"/>
<evidence type="ECO:0000256" key="18">
    <source>
        <dbReference type="ARBA" id="ARBA00093466"/>
    </source>
</evidence>
<dbReference type="Ensembl" id="ENSDCDT00010026756.1">
    <property type="protein sequence ID" value="ENSDCDP00010022416.1"/>
    <property type="gene ID" value="ENSDCDG00010013221.1"/>
</dbReference>
<feature type="domain" description="N-acetyltransferase" evidence="20">
    <location>
        <begin position="115"/>
        <end position="258"/>
    </location>
</feature>
<feature type="compositionally biased region" description="Low complexity" evidence="19">
    <location>
        <begin position="255"/>
        <end position="269"/>
    </location>
</feature>
<dbReference type="InterPro" id="IPR050769">
    <property type="entry name" value="NAT_camello-type"/>
</dbReference>
<evidence type="ECO:0000256" key="4">
    <source>
        <dbReference type="ARBA" id="ARBA00004496"/>
    </source>
</evidence>
<evidence type="ECO:0000256" key="11">
    <source>
        <dbReference type="ARBA" id="ARBA00023128"/>
    </source>
</evidence>
<evidence type="ECO:0000256" key="14">
    <source>
        <dbReference type="ARBA" id="ARBA00039136"/>
    </source>
</evidence>
<dbReference type="GeneTree" id="ENSGT00950000182932"/>
<evidence type="ECO:0000256" key="16">
    <source>
        <dbReference type="ARBA" id="ARBA00043248"/>
    </source>
</evidence>
<evidence type="ECO:0000256" key="6">
    <source>
        <dbReference type="ARBA" id="ARBA00022679"/>
    </source>
</evidence>
<keyword evidence="10" id="KW-1133">Transmembrane helix</keyword>
<evidence type="ECO:0000259" key="20">
    <source>
        <dbReference type="PROSITE" id="PS51186"/>
    </source>
</evidence>
<dbReference type="Proteomes" id="UP000694580">
    <property type="component" value="Unplaced"/>
</dbReference>
<keyword evidence="12" id="KW-0472">Membrane</keyword>
<evidence type="ECO:0000256" key="2">
    <source>
        <dbReference type="ARBA" id="ARBA00004304"/>
    </source>
</evidence>
<evidence type="ECO:0000256" key="10">
    <source>
        <dbReference type="ARBA" id="ARBA00022989"/>
    </source>
</evidence>
<keyword evidence="5" id="KW-0963">Cytoplasm</keyword>
<dbReference type="PANTHER" id="PTHR13947:SF11">
    <property type="entry name" value="N-ACETYLASPARTATE SYNTHETASE"/>
    <property type="match status" value="1"/>
</dbReference>
<keyword evidence="7" id="KW-0812">Transmembrane</keyword>
<feature type="compositionally biased region" description="Basic and acidic residues" evidence="19">
    <location>
        <begin position="241"/>
        <end position="254"/>
    </location>
</feature>
<dbReference type="AlphaFoldDB" id="A0AAY4BQI2"/>
<dbReference type="GO" id="GO:0005789">
    <property type="term" value="C:endoplasmic reticulum membrane"/>
    <property type="evidence" value="ECO:0007669"/>
    <property type="project" value="UniProtKB-SubCell"/>
</dbReference>
<proteinExistence type="inferred from homology"/>
<dbReference type="PROSITE" id="PS51186">
    <property type="entry name" value="GNAT"/>
    <property type="match status" value="1"/>
</dbReference>
<sequence length="275" mass="30088">MQSSPPDMVCETKIVADERDAIPAPKADAMMWSPAAAAPDAKGARSGDALLIREYERADRAEVRRIFCEGITERIPNTAFRGLRRHTRTQLLYALLTRVLRCHQVVALTCCAPFVLLGARYYYSRVVILAYLDSALHTDMADIEAYYLKPAGSGFWVAVLGGRVVGMVAAQGREGRQHRGAAAHVGGLALPAVKASPKRSAAACWEFALLNNYSAVVLGTTAVKMAAHKLYESLGFRRTGESEDYRPARHEPLAPRRGSSSRSATTATRLQLREE</sequence>
<keyword evidence="22" id="KW-1185">Reference proteome</keyword>
<reference evidence="21" key="1">
    <citation type="submission" date="2025-08" db="UniProtKB">
        <authorList>
            <consortium name="Ensembl"/>
        </authorList>
    </citation>
    <scope>IDENTIFICATION</scope>
</reference>
<evidence type="ECO:0000256" key="13">
    <source>
        <dbReference type="ARBA" id="ARBA00023315"/>
    </source>
</evidence>
<dbReference type="InterPro" id="IPR000182">
    <property type="entry name" value="GNAT_dom"/>
</dbReference>
<evidence type="ECO:0000313" key="21">
    <source>
        <dbReference type="Ensembl" id="ENSDCDP00010022416.1"/>
    </source>
</evidence>
<keyword evidence="11" id="KW-0496">Mitochondrion</keyword>
<evidence type="ECO:0000256" key="8">
    <source>
        <dbReference type="ARBA" id="ARBA00022824"/>
    </source>
</evidence>
<reference evidence="21" key="2">
    <citation type="submission" date="2025-09" db="UniProtKB">
        <authorList>
            <consortium name="Ensembl"/>
        </authorList>
    </citation>
    <scope>IDENTIFICATION</scope>
</reference>
<evidence type="ECO:0000256" key="7">
    <source>
        <dbReference type="ARBA" id="ARBA00022692"/>
    </source>
</evidence>
<keyword evidence="9" id="KW-0492">Microsome</keyword>
<dbReference type="SUPFAM" id="SSF55729">
    <property type="entry name" value="Acyl-CoA N-acyltransferases (Nat)"/>
    <property type="match status" value="1"/>
</dbReference>
<protein>
    <recommendedName>
        <fullName evidence="15">N-acetylaspartate synthetase</fullName>
        <ecNumber evidence="14">2.3.1.17</ecNumber>
    </recommendedName>
    <alternativeName>
        <fullName evidence="16">N-acetyltransferase 8-like protein</fullName>
    </alternativeName>
</protein>
<dbReference type="PANTHER" id="PTHR13947">
    <property type="entry name" value="GNAT FAMILY N-ACETYLTRANSFERASE"/>
    <property type="match status" value="1"/>
</dbReference>
<name>A0AAY4BQI2_9TELE</name>
<organism evidence="21 22">
    <name type="scientific">Denticeps clupeoides</name>
    <name type="common">denticle herring</name>
    <dbReference type="NCBI Taxonomy" id="299321"/>
    <lineage>
        <taxon>Eukaryota</taxon>
        <taxon>Metazoa</taxon>
        <taxon>Chordata</taxon>
        <taxon>Craniata</taxon>
        <taxon>Vertebrata</taxon>
        <taxon>Euteleostomi</taxon>
        <taxon>Actinopterygii</taxon>
        <taxon>Neopterygii</taxon>
        <taxon>Teleostei</taxon>
        <taxon>Clupei</taxon>
        <taxon>Clupeiformes</taxon>
        <taxon>Denticipitoidei</taxon>
        <taxon>Denticipitidae</taxon>
        <taxon>Denticeps</taxon>
    </lineage>
</organism>
<keyword evidence="6" id="KW-0808">Transferase</keyword>
<evidence type="ECO:0000256" key="5">
    <source>
        <dbReference type="ARBA" id="ARBA00022490"/>
    </source>
</evidence>
<evidence type="ECO:0000256" key="15">
    <source>
        <dbReference type="ARBA" id="ARBA00041029"/>
    </source>
</evidence>
<dbReference type="Gene3D" id="3.40.630.30">
    <property type="match status" value="1"/>
</dbReference>
<keyword evidence="8" id="KW-0256">Endoplasmic reticulum</keyword>
<evidence type="ECO:0000256" key="12">
    <source>
        <dbReference type="ARBA" id="ARBA00023136"/>
    </source>
</evidence>
<gene>
    <name evidence="21" type="primary">NAT8L</name>
</gene>
<evidence type="ECO:0000256" key="17">
    <source>
        <dbReference type="ARBA" id="ARBA00049272"/>
    </source>
</evidence>
<keyword evidence="13" id="KW-0012">Acyltransferase</keyword>
<evidence type="ECO:0000313" key="22">
    <source>
        <dbReference type="Proteomes" id="UP000694580"/>
    </source>
</evidence>
<feature type="region of interest" description="Disordered" evidence="19">
    <location>
        <begin position="241"/>
        <end position="275"/>
    </location>
</feature>
<evidence type="ECO:0000256" key="19">
    <source>
        <dbReference type="SAM" id="MobiDB-lite"/>
    </source>
</evidence>
<comment type="subcellular location">
    <subcellularLocation>
        <location evidence="4">Cytoplasm</location>
    </subcellularLocation>
    <subcellularLocation>
        <location evidence="3">Endoplasmic reticulum membrane</location>
        <topology evidence="3">Single-pass membrane protein</topology>
    </subcellularLocation>
    <subcellularLocation>
        <location evidence="1">Microsome membrane</location>
        <topology evidence="1">Single-pass membrane protein</topology>
    </subcellularLocation>
    <subcellularLocation>
        <location evidence="2">Mitochondrion membrane</location>
        <topology evidence="2">Single-pass membrane protein</topology>
    </subcellularLocation>
</comment>
<comment type="catalytic activity">
    <reaction evidence="17">
        <text>L-aspartate + acetyl-CoA = N-acetyl-L-aspartate + CoA + H(+)</text>
        <dbReference type="Rhea" id="RHEA:14165"/>
        <dbReference type="ChEBI" id="CHEBI:15378"/>
        <dbReference type="ChEBI" id="CHEBI:16953"/>
        <dbReference type="ChEBI" id="CHEBI:29991"/>
        <dbReference type="ChEBI" id="CHEBI:57287"/>
        <dbReference type="ChEBI" id="CHEBI:57288"/>
        <dbReference type="EC" id="2.3.1.17"/>
    </reaction>
    <physiologicalReaction direction="left-to-right" evidence="17">
        <dbReference type="Rhea" id="RHEA:14166"/>
    </physiologicalReaction>
</comment>
<dbReference type="InterPro" id="IPR016181">
    <property type="entry name" value="Acyl_CoA_acyltransferase"/>
</dbReference>
<comment type="similarity">
    <text evidence="18">Belongs to the NAT8 family.</text>
</comment>
<evidence type="ECO:0000256" key="1">
    <source>
        <dbReference type="ARBA" id="ARBA00004111"/>
    </source>
</evidence>
<evidence type="ECO:0000256" key="3">
    <source>
        <dbReference type="ARBA" id="ARBA00004389"/>
    </source>
</evidence>
<evidence type="ECO:0000256" key="9">
    <source>
        <dbReference type="ARBA" id="ARBA00022848"/>
    </source>
</evidence>